<dbReference type="Proteomes" id="UP000321464">
    <property type="component" value="Unassembled WGS sequence"/>
</dbReference>
<accession>A0A512AKT7</accession>
<comment type="caution">
    <text evidence="2">The sequence shown here is derived from an EMBL/GenBank/DDBJ whole genome shotgun (WGS) entry which is preliminary data.</text>
</comment>
<feature type="transmembrane region" description="Helical" evidence="1">
    <location>
        <begin position="43"/>
        <end position="65"/>
    </location>
</feature>
<evidence type="ECO:0008006" key="4">
    <source>
        <dbReference type="Google" id="ProtNLM"/>
    </source>
</evidence>
<reference evidence="2 3" key="1">
    <citation type="submission" date="2019-07" db="EMBL/GenBank/DDBJ databases">
        <title>Whole genome shotgun sequence of Novosphingobium sediminis NBRC 106119.</title>
        <authorList>
            <person name="Hosoyama A."/>
            <person name="Uohara A."/>
            <person name="Ohji S."/>
            <person name="Ichikawa N."/>
        </authorList>
    </citation>
    <scope>NUCLEOTIDE SEQUENCE [LARGE SCALE GENOMIC DNA]</scope>
    <source>
        <strain evidence="2 3">NBRC 106119</strain>
    </source>
</reference>
<protein>
    <recommendedName>
        <fullName evidence="4">DUF4129 domain-containing protein</fullName>
    </recommendedName>
</protein>
<dbReference type="OrthoDB" id="8478645at2"/>
<name>A0A512AKT7_9SPHN</name>
<keyword evidence="1" id="KW-0812">Transmembrane</keyword>
<sequence length="195" mass="21444">MRDIQYAPLPPNPVQKSDPPEWLVKLVRFLVDLFEPIGKWLGAGWNGIEILLALLAGLGVLWIAWTMLQRWRLNRALAAPAAPATVIDRAAALALLEDADALAAQGRFDEAVHLLLQRSIHHIAAARPDWLSPSSTAREIGLIPGLPAAARQAFTQIAREVERSLYALRALAADDWHRAREAYAAFALQNLASAR</sequence>
<evidence type="ECO:0000256" key="1">
    <source>
        <dbReference type="SAM" id="Phobius"/>
    </source>
</evidence>
<dbReference type="AlphaFoldDB" id="A0A512AKT7"/>
<keyword evidence="3" id="KW-1185">Reference proteome</keyword>
<gene>
    <name evidence="2" type="ORF">NSE01_21350</name>
</gene>
<keyword evidence="1" id="KW-0472">Membrane</keyword>
<evidence type="ECO:0000313" key="3">
    <source>
        <dbReference type="Proteomes" id="UP000321464"/>
    </source>
</evidence>
<organism evidence="2 3">
    <name type="scientific">Novosphingobium sediminis</name>
    <dbReference type="NCBI Taxonomy" id="707214"/>
    <lineage>
        <taxon>Bacteria</taxon>
        <taxon>Pseudomonadati</taxon>
        <taxon>Pseudomonadota</taxon>
        <taxon>Alphaproteobacteria</taxon>
        <taxon>Sphingomonadales</taxon>
        <taxon>Sphingomonadaceae</taxon>
        <taxon>Novosphingobium</taxon>
    </lineage>
</organism>
<dbReference type="EMBL" id="BJYR01000013">
    <property type="protein sequence ID" value="GEO00303.1"/>
    <property type="molecule type" value="Genomic_DNA"/>
</dbReference>
<evidence type="ECO:0000313" key="2">
    <source>
        <dbReference type="EMBL" id="GEO00303.1"/>
    </source>
</evidence>
<keyword evidence="1" id="KW-1133">Transmembrane helix</keyword>
<proteinExistence type="predicted"/>